<evidence type="ECO:0000259" key="5">
    <source>
        <dbReference type="SMART" id="SM00856"/>
    </source>
</evidence>
<dbReference type="CDD" id="cd15795">
    <property type="entry name" value="PMEI-Pla_a_1_like"/>
    <property type="match status" value="1"/>
</dbReference>
<dbReference type="PANTHER" id="PTHR35357:SF17">
    <property type="entry name" value="PECTINESTERASE INHIBITOR 12"/>
    <property type="match status" value="1"/>
</dbReference>
<evidence type="ECO:0000256" key="1">
    <source>
        <dbReference type="ARBA" id="ARBA00022729"/>
    </source>
</evidence>
<dbReference type="Proteomes" id="UP001229421">
    <property type="component" value="Unassembled WGS sequence"/>
</dbReference>
<name>A0AAD8NR13_TARER</name>
<dbReference type="NCBIfam" id="TIGR01614">
    <property type="entry name" value="PME_inhib"/>
    <property type="match status" value="1"/>
</dbReference>
<dbReference type="PANTHER" id="PTHR35357">
    <property type="entry name" value="OS02G0537100 PROTEIN"/>
    <property type="match status" value="1"/>
</dbReference>
<feature type="chain" id="PRO_5041964815" description="Pectinesterase inhibitor domain-containing protein" evidence="4">
    <location>
        <begin position="22"/>
        <end position="180"/>
    </location>
</feature>
<organism evidence="6 7">
    <name type="scientific">Tagetes erecta</name>
    <name type="common">African marigold</name>
    <dbReference type="NCBI Taxonomy" id="13708"/>
    <lineage>
        <taxon>Eukaryota</taxon>
        <taxon>Viridiplantae</taxon>
        <taxon>Streptophyta</taxon>
        <taxon>Embryophyta</taxon>
        <taxon>Tracheophyta</taxon>
        <taxon>Spermatophyta</taxon>
        <taxon>Magnoliopsida</taxon>
        <taxon>eudicotyledons</taxon>
        <taxon>Gunneridae</taxon>
        <taxon>Pentapetalae</taxon>
        <taxon>asterids</taxon>
        <taxon>campanulids</taxon>
        <taxon>Asterales</taxon>
        <taxon>Asteraceae</taxon>
        <taxon>Asteroideae</taxon>
        <taxon>Heliantheae alliance</taxon>
        <taxon>Tageteae</taxon>
        <taxon>Tagetes</taxon>
    </lineage>
</organism>
<sequence>MISSSCFIALLFFSLFLSIHAQTLIRGTCKICSQQDPTVNYEFCTTSLESVSGSRHADVKGLGRISIRLTQANVYNTRSHIKSLVKKKCSSSIKMRLDDCFELYSNALIDIRHALRSYKLGHYDEANILISSVMDAATTCENGFKEKHNIVSPLTKRNNATVELSGIGLSIIHIVGVGTN</sequence>
<feature type="domain" description="Pectinesterase inhibitor" evidence="5">
    <location>
        <begin position="20"/>
        <end position="171"/>
    </location>
</feature>
<keyword evidence="7" id="KW-1185">Reference proteome</keyword>
<dbReference type="SMART" id="SM00856">
    <property type="entry name" value="PMEI"/>
    <property type="match status" value="1"/>
</dbReference>
<accession>A0AAD8NR13</accession>
<evidence type="ECO:0000256" key="4">
    <source>
        <dbReference type="SAM" id="SignalP"/>
    </source>
</evidence>
<keyword evidence="2" id="KW-1015">Disulfide bond</keyword>
<dbReference type="Pfam" id="PF04043">
    <property type="entry name" value="PMEI"/>
    <property type="match status" value="1"/>
</dbReference>
<dbReference type="GO" id="GO:0004857">
    <property type="term" value="F:enzyme inhibitor activity"/>
    <property type="evidence" value="ECO:0007669"/>
    <property type="project" value="InterPro"/>
</dbReference>
<feature type="signal peptide" evidence="4">
    <location>
        <begin position="1"/>
        <end position="21"/>
    </location>
</feature>
<evidence type="ECO:0000256" key="3">
    <source>
        <dbReference type="ARBA" id="ARBA00038471"/>
    </source>
</evidence>
<protein>
    <recommendedName>
        <fullName evidence="5">Pectinesterase inhibitor domain-containing protein</fullName>
    </recommendedName>
</protein>
<reference evidence="6" key="1">
    <citation type="journal article" date="2023" name="bioRxiv">
        <title>Improved chromosome-level genome assembly for marigold (Tagetes erecta).</title>
        <authorList>
            <person name="Jiang F."/>
            <person name="Yuan L."/>
            <person name="Wang S."/>
            <person name="Wang H."/>
            <person name="Xu D."/>
            <person name="Wang A."/>
            <person name="Fan W."/>
        </authorList>
    </citation>
    <scope>NUCLEOTIDE SEQUENCE</scope>
    <source>
        <strain evidence="6">WSJ</strain>
        <tissue evidence="6">Leaf</tissue>
    </source>
</reference>
<comment type="caution">
    <text evidence="6">The sequence shown here is derived from an EMBL/GenBank/DDBJ whole genome shotgun (WGS) entry which is preliminary data.</text>
</comment>
<proteinExistence type="inferred from homology"/>
<dbReference type="FunFam" id="1.20.140.40:FF:000002">
    <property type="entry name" value="Putative invertase inhibitor"/>
    <property type="match status" value="1"/>
</dbReference>
<dbReference type="SUPFAM" id="SSF101148">
    <property type="entry name" value="Plant invertase/pectin methylesterase inhibitor"/>
    <property type="match status" value="1"/>
</dbReference>
<dbReference type="InterPro" id="IPR035513">
    <property type="entry name" value="Invertase/methylesterase_inhib"/>
</dbReference>
<evidence type="ECO:0000256" key="2">
    <source>
        <dbReference type="ARBA" id="ARBA00023157"/>
    </source>
</evidence>
<dbReference type="InterPro" id="IPR034088">
    <property type="entry name" value="Pla_a_1-like"/>
</dbReference>
<dbReference type="GO" id="GO:0005576">
    <property type="term" value="C:extracellular region"/>
    <property type="evidence" value="ECO:0007669"/>
    <property type="project" value="UniProtKB-ARBA"/>
</dbReference>
<dbReference type="EMBL" id="JAUHHV010000005">
    <property type="protein sequence ID" value="KAK1425115.1"/>
    <property type="molecule type" value="Genomic_DNA"/>
</dbReference>
<dbReference type="AlphaFoldDB" id="A0AAD8NR13"/>
<keyword evidence="1 4" id="KW-0732">Signal</keyword>
<dbReference type="Gene3D" id="1.20.140.40">
    <property type="entry name" value="Invertase/pectin methylesterase inhibitor family protein"/>
    <property type="match status" value="1"/>
</dbReference>
<evidence type="ECO:0000313" key="6">
    <source>
        <dbReference type="EMBL" id="KAK1425115.1"/>
    </source>
</evidence>
<evidence type="ECO:0000313" key="7">
    <source>
        <dbReference type="Proteomes" id="UP001229421"/>
    </source>
</evidence>
<comment type="similarity">
    <text evidence="3">Belongs to the PMEI family.</text>
</comment>
<gene>
    <name evidence="6" type="ORF">QVD17_20460</name>
</gene>
<dbReference type="InterPro" id="IPR006501">
    <property type="entry name" value="Pectinesterase_inhib_dom"/>
</dbReference>